<protein>
    <submittedName>
        <fullName evidence="2">Uncharacterized protein</fullName>
    </submittedName>
</protein>
<evidence type="ECO:0000256" key="1">
    <source>
        <dbReference type="SAM" id="MobiDB-lite"/>
    </source>
</evidence>
<proteinExistence type="predicted"/>
<evidence type="ECO:0000313" key="2">
    <source>
        <dbReference type="EMBL" id="EMS57887.1"/>
    </source>
</evidence>
<name>M7ZCT0_TRIUA</name>
<dbReference type="AlphaFoldDB" id="M7ZCT0"/>
<feature type="compositionally biased region" description="Basic and acidic residues" evidence="1">
    <location>
        <begin position="127"/>
        <end position="137"/>
    </location>
</feature>
<reference evidence="2" key="1">
    <citation type="journal article" date="2013" name="Nature">
        <title>Draft genome of the wheat A-genome progenitor Triticum urartu.</title>
        <authorList>
            <person name="Ling H.Q."/>
            <person name="Zhao S."/>
            <person name="Liu D."/>
            <person name="Wang J."/>
            <person name="Sun H."/>
            <person name="Zhang C."/>
            <person name="Fan H."/>
            <person name="Li D."/>
            <person name="Dong L."/>
            <person name="Tao Y."/>
            <person name="Gao C."/>
            <person name="Wu H."/>
            <person name="Li Y."/>
            <person name="Cui Y."/>
            <person name="Guo X."/>
            <person name="Zheng S."/>
            <person name="Wang B."/>
            <person name="Yu K."/>
            <person name="Liang Q."/>
            <person name="Yang W."/>
            <person name="Lou X."/>
            <person name="Chen J."/>
            <person name="Feng M."/>
            <person name="Jian J."/>
            <person name="Zhang X."/>
            <person name="Luo G."/>
            <person name="Jiang Y."/>
            <person name="Liu J."/>
            <person name="Wang Z."/>
            <person name="Sha Y."/>
            <person name="Zhang B."/>
            <person name="Wu H."/>
            <person name="Tang D."/>
            <person name="Shen Q."/>
            <person name="Xue P."/>
            <person name="Zou S."/>
            <person name="Wang X."/>
            <person name="Liu X."/>
            <person name="Wang F."/>
            <person name="Yang Y."/>
            <person name="An X."/>
            <person name="Dong Z."/>
            <person name="Zhang K."/>
            <person name="Zhang X."/>
            <person name="Luo M.C."/>
            <person name="Dvorak J."/>
            <person name="Tong Y."/>
            <person name="Wang J."/>
            <person name="Yang H."/>
            <person name="Li Z."/>
            <person name="Wang D."/>
            <person name="Zhang A."/>
            <person name="Wang J."/>
        </authorList>
    </citation>
    <scope>NUCLEOTIDE SEQUENCE</scope>
</reference>
<sequence length="189" mass="21153">MEPEAKVMYESKIAALVPSLYTEKRVKKQKRVGLKIQKNCTERWTLSPCRENSQATPSKPTSMGSRTACRHHNLKLSSRAHWRDLVPNPRSRASSEGWPRPRRSGARRALVQINAESPTSPRALRPGHHEPIRRREASVAGETAGEIGSSRCCRRKLLQIGGRIRARSRRHGQGKGVEKTLAQSLVVLG</sequence>
<dbReference type="EMBL" id="KD138921">
    <property type="protein sequence ID" value="EMS57887.1"/>
    <property type="molecule type" value="Genomic_DNA"/>
</dbReference>
<gene>
    <name evidence="2" type="ORF">TRIUR3_31186</name>
</gene>
<organism evidence="2">
    <name type="scientific">Triticum urartu</name>
    <name type="common">Red wild einkorn</name>
    <name type="synonym">Crithodium urartu</name>
    <dbReference type="NCBI Taxonomy" id="4572"/>
    <lineage>
        <taxon>Eukaryota</taxon>
        <taxon>Viridiplantae</taxon>
        <taxon>Streptophyta</taxon>
        <taxon>Embryophyta</taxon>
        <taxon>Tracheophyta</taxon>
        <taxon>Spermatophyta</taxon>
        <taxon>Magnoliopsida</taxon>
        <taxon>Liliopsida</taxon>
        <taxon>Poales</taxon>
        <taxon>Poaceae</taxon>
        <taxon>BOP clade</taxon>
        <taxon>Pooideae</taxon>
        <taxon>Triticodae</taxon>
        <taxon>Triticeae</taxon>
        <taxon>Triticinae</taxon>
        <taxon>Triticum</taxon>
    </lineage>
</organism>
<accession>M7ZCT0</accession>
<feature type="region of interest" description="Disordered" evidence="1">
    <location>
        <begin position="81"/>
        <end position="143"/>
    </location>
</feature>